<evidence type="ECO:0000313" key="2">
    <source>
        <dbReference type="Proteomes" id="UP000004199"/>
    </source>
</evidence>
<reference evidence="1 2" key="1">
    <citation type="submission" date="2012-03" db="EMBL/GenBank/DDBJ databases">
        <authorList>
            <person name="Rasko D."/>
            <person name="Redman J."/>
            <person name="Daugherty S.C."/>
            <person name="Tallon L."/>
            <person name="Sadzewicz L."/>
            <person name="Jones K."/>
            <person name="Santana-Cruz I."/>
            <person name="Liu X."/>
        </authorList>
    </citation>
    <scope>NUCLEOTIDE SEQUENCE [LARGE SCALE GENOMIC DNA]</scope>
    <source>
        <strain evidence="1 2">4444-74</strain>
    </source>
</reference>
<gene>
    <name evidence="1" type="ORF">SB444474_5359</name>
</gene>
<name>I6F9E0_SHIBO</name>
<comment type="caution">
    <text evidence="1">The sequence shown here is derived from an EMBL/GenBank/DDBJ whole genome shotgun (WGS) entry which is preliminary data.</text>
</comment>
<protein>
    <submittedName>
        <fullName evidence="1">Uncharacterized protein</fullName>
    </submittedName>
</protein>
<organism evidence="1 2">
    <name type="scientific">Shigella boydii 4444-74</name>
    <dbReference type="NCBI Taxonomy" id="766140"/>
    <lineage>
        <taxon>Bacteria</taxon>
        <taxon>Pseudomonadati</taxon>
        <taxon>Pseudomonadota</taxon>
        <taxon>Gammaproteobacteria</taxon>
        <taxon>Enterobacterales</taxon>
        <taxon>Enterobacteriaceae</taxon>
        <taxon>Shigella</taxon>
    </lineage>
</organism>
<dbReference type="AlphaFoldDB" id="I6F9E0"/>
<proteinExistence type="predicted"/>
<dbReference type="EMBL" id="AKNB01000019">
    <property type="protein sequence ID" value="EIQ52882.1"/>
    <property type="molecule type" value="Genomic_DNA"/>
</dbReference>
<accession>I6F9E0</accession>
<dbReference type="Proteomes" id="UP000004199">
    <property type="component" value="Unassembled WGS sequence"/>
</dbReference>
<sequence length="57" mass="6463">MSSQKAHYDATMRAFLSVQTAGIQLIRHPRREHSLPSGMVMFSVITFFNSMEKSSCL</sequence>
<evidence type="ECO:0000313" key="1">
    <source>
        <dbReference type="EMBL" id="EIQ52882.1"/>
    </source>
</evidence>